<sequence length="152" mass="17468">MGPSPQTSPRATVPIRARLSKARTRFQQRSRSSVFALRAETRAETRDDRVSETWRYDPLHEEFALDDVSVSNSRISALKLRQRLEVEDGEKQRQRSVPDGSGVLRVIRGKINSRTEACFQFPRSGGIYFLRWMQTLSLKLRVELHPQLTGAK</sequence>
<dbReference type="AlphaFoldDB" id="A0A7J5YGT6"/>
<protein>
    <submittedName>
        <fullName evidence="1">Uncharacterized protein</fullName>
    </submittedName>
</protein>
<evidence type="ECO:0000313" key="2">
    <source>
        <dbReference type="Proteomes" id="UP000518266"/>
    </source>
</evidence>
<proteinExistence type="predicted"/>
<gene>
    <name evidence="1" type="ORF">F7725_015213</name>
</gene>
<name>A0A7J5YGT6_DISMA</name>
<comment type="caution">
    <text evidence="1">The sequence shown here is derived from an EMBL/GenBank/DDBJ whole genome shotgun (WGS) entry which is preliminary data.</text>
</comment>
<reference evidence="1 2" key="1">
    <citation type="submission" date="2020-03" db="EMBL/GenBank/DDBJ databases">
        <title>Dissostichus mawsoni Genome sequencing and assembly.</title>
        <authorList>
            <person name="Park H."/>
        </authorList>
    </citation>
    <scope>NUCLEOTIDE SEQUENCE [LARGE SCALE GENOMIC DNA]</scope>
    <source>
        <strain evidence="1">DM0001</strain>
        <tissue evidence="1">Muscle</tissue>
    </source>
</reference>
<evidence type="ECO:0000313" key="1">
    <source>
        <dbReference type="EMBL" id="KAF3848716.1"/>
    </source>
</evidence>
<keyword evidence="2" id="KW-1185">Reference proteome</keyword>
<dbReference type="EMBL" id="JAAKFY010000012">
    <property type="protein sequence ID" value="KAF3848716.1"/>
    <property type="molecule type" value="Genomic_DNA"/>
</dbReference>
<accession>A0A7J5YGT6</accession>
<dbReference type="Proteomes" id="UP000518266">
    <property type="component" value="Unassembled WGS sequence"/>
</dbReference>
<organism evidence="1 2">
    <name type="scientific">Dissostichus mawsoni</name>
    <name type="common">Antarctic cod</name>
    <dbReference type="NCBI Taxonomy" id="36200"/>
    <lineage>
        <taxon>Eukaryota</taxon>
        <taxon>Metazoa</taxon>
        <taxon>Chordata</taxon>
        <taxon>Craniata</taxon>
        <taxon>Vertebrata</taxon>
        <taxon>Euteleostomi</taxon>
        <taxon>Actinopterygii</taxon>
        <taxon>Neopterygii</taxon>
        <taxon>Teleostei</taxon>
        <taxon>Neoteleostei</taxon>
        <taxon>Acanthomorphata</taxon>
        <taxon>Eupercaria</taxon>
        <taxon>Perciformes</taxon>
        <taxon>Notothenioidei</taxon>
        <taxon>Nototheniidae</taxon>
        <taxon>Dissostichus</taxon>
    </lineage>
</organism>